<accession>A0A0C9ZRR9</accession>
<dbReference type="Pfam" id="PF00780">
    <property type="entry name" value="CNH"/>
    <property type="match status" value="1"/>
</dbReference>
<evidence type="ECO:0000313" key="2">
    <source>
        <dbReference type="EMBL" id="KIK31986.1"/>
    </source>
</evidence>
<sequence length="76" mass="8745">MSPYYLIFPSLCFNHHSSFKSVTIPLRDDGYEKLAKCGESCRSLGMFRVDNEFLLCHDEFGIYINKHGAPTQHGHH</sequence>
<organism evidence="2 3">
    <name type="scientific">Suillus luteus UH-Slu-Lm8-n1</name>
    <dbReference type="NCBI Taxonomy" id="930992"/>
    <lineage>
        <taxon>Eukaryota</taxon>
        <taxon>Fungi</taxon>
        <taxon>Dikarya</taxon>
        <taxon>Basidiomycota</taxon>
        <taxon>Agaricomycotina</taxon>
        <taxon>Agaricomycetes</taxon>
        <taxon>Agaricomycetidae</taxon>
        <taxon>Boletales</taxon>
        <taxon>Suillineae</taxon>
        <taxon>Suillaceae</taxon>
        <taxon>Suillus</taxon>
    </lineage>
</organism>
<reference evidence="2 3" key="1">
    <citation type="submission" date="2014-04" db="EMBL/GenBank/DDBJ databases">
        <authorList>
            <consortium name="DOE Joint Genome Institute"/>
            <person name="Kuo A."/>
            <person name="Ruytinx J."/>
            <person name="Rineau F."/>
            <person name="Colpaert J."/>
            <person name="Kohler A."/>
            <person name="Nagy L.G."/>
            <person name="Floudas D."/>
            <person name="Copeland A."/>
            <person name="Barry K.W."/>
            <person name="Cichocki N."/>
            <person name="Veneault-Fourrey C."/>
            <person name="LaButti K."/>
            <person name="Lindquist E.A."/>
            <person name="Lipzen A."/>
            <person name="Lundell T."/>
            <person name="Morin E."/>
            <person name="Murat C."/>
            <person name="Sun H."/>
            <person name="Tunlid A."/>
            <person name="Henrissat B."/>
            <person name="Grigoriev I.V."/>
            <person name="Hibbett D.S."/>
            <person name="Martin F."/>
            <person name="Nordberg H.P."/>
            <person name="Cantor M.N."/>
            <person name="Hua S.X."/>
        </authorList>
    </citation>
    <scope>NUCLEOTIDE SEQUENCE [LARGE SCALE GENOMIC DNA]</scope>
    <source>
        <strain evidence="2 3">UH-Slu-Lm8-n1</strain>
    </source>
</reference>
<dbReference type="InParanoid" id="A0A0C9ZRR9"/>
<evidence type="ECO:0000313" key="3">
    <source>
        <dbReference type="Proteomes" id="UP000054485"/>
    </source>
</evidence>
<reference evidence="3" key="2">
    <citation type="submission" date="2015-01" db="EMBL/GenBank/DDBJ databases">
        <title>Evolutionary Origins and Diversification of the Mycorrhizal Mutualists.</title>
        <authorList>
            <consortium name="DOE Joint Genome Institute"/>
            <consortium name="Mycorrhizal Genomics Consortium"/>
            <person name="Kohler A."/>
            <person name="Kuo A."/>
            <person name="Nagy L.G."/>
            <person name="Floudas D."/>
            <person name="Copeland A."/>
            <person name="Barry K.W."/>
            <person name="Cichocki N."/>
            <person name="Veneault-Fourrey C."/>
            <person name="LaButti K."/>
            <person name="Lindquist E.A."/>
            <person name="Lipzen A."/>
            <person name="Lundell T."/>
            <person name="Morin E."/>
            <person name="Murat C."/>
            <person name="Riley R."/>
            <person name="Ohm R."/>
            <person name="Sun H."/>
            <person name="Tunlid A."/>
            <person name="Henrissat B."/>
            <person name="Grigoriev I.V."/>
            <person name="Hibbett D.S."/>
            <person name="Martin F."/>
        </authorList>
    </citation>
    <scope>NUCLEOTIDE SEQUENCE [LARGE SCALE GENOMIC DNA]</scope>
    <source>
        <strain evidence="3">UH-Slu-Lm8-n1</strain>
    </source>
</reference>
<evidence type="ECO:0000259" key="1">
    <source>
        <dbReference type="Pfam" id="PF00780"/>
    </source>
</evidence>
<dbReference type="Proteomes" id="UP000054485">
    <property type="component" value="Unassembled WGS sequence"/>
</dbReference>
<dbReference type="AlphaFoldDB" id="A0A0C9ZRR9"/>
<dbReference type="OrthoDB" id="2272012at2759"/>
<dbReference type="STRING" id="930992.A0A0C9ZRR9"/>
<protein>
    <recommendedName>
        <fullName evidence="1">CNH domain-containing protein</fullName>
    </recommendedName>
</protein>
<dbReference type="InterPro" id="IPR001180">
    <property type="entry name" value="CNH_dom"/>
</dbReference>
<dbReference type="HOGENOM" id="CLU_2656084_0_0_1"/>
<proteinExistence type="predicted"/>
<dbReference type="EMBL" id="KN836483">
    <property type="protein sequence ID" value="KIK31986.1"/>
    <property type="molecule type" value="Genomic_DNA"/>
</dbReference>
<gene>
    <name evidence="2" type="ORF">CY34DRAFT_19385</name>
</gene>
<feature type="domain" description="CNH" evidence="1">
    <location>
        <begin position="10"/>
        <end position="73"/>
    </location>
</feature>
<keyword evidence="3" id="KW-1185">Reference proteome</keyword>
<name>A0A0C9ZRR9_9AGAM</name>